<dbReference type="OMA" id="IWAMFNR"/>
<feature type="compositionally biased region" description="Basic and acidic residues" evidence="3">
    <location>
        <begin position="20"/>
        <end position="30"/>
    </location>
</feature>
<dbReference type="SMART" id="SM00784">
    <property type="entry name" value="SPT2"/>
    <property type="match status" value="1"/>
</dbReference>
<feature type="compositionally biased region" description="Polar residues" evidence="3">
    <location>
        <begin position="32"/>
        <end position="42"/>
    </location>
</feature>
<dbReference type="HOGENOM" id="CLU_069667_0_0_1"/>
<feature type="compositionally biased region" description="Acidic residues" evidence="3">
    <location>
        <begin position="254"/>
        <end position="279"/>
    </location>
</feature>
<name>G8YFF8_PICSO</name>
<evidence type="ECO:0000256" key="3">
    <source>
        <dbReference type="SAM" id="MobiDB-lite"/>
    </source>
</evidence>
<keyword evidence="5" id="KW-1185">Reference proteome</keyword>
<evidence type="ECO:0000256" key="1">
    <source>
        <dbReference type="ARBA" id="ARBA00006461"/>
    </source>
</evidence>
<dbReference type="InterPro" id="IPR013256">
    <property type="entry name" value="Chromatin_SPT2"/>
</dbReference>
<protein>
    <submittedName>
        <fullName evidence="4">Piso0_002586 protein</fullName>
    </submittedName>
</protein>
<dbReference type="OrthoDB" id="4035998at2759"/>
<feature type="region of interest" description="Disordered" evidence="3">
    <location>
        <begin position="1"/>
        <end position="285"/>
    </location>
</feature>
<dbReference type="PANTHER" id="PTHR22691">
    <property type="entry name" value="YEAST SPT2-RELATED"/>
    <property type="match status" value="1"/>
</dbReference>
<dbReference type="GO" id="GO:0006360">
    <property type="term" value="P:transcription by RNA polymerase I"/>
    <property type="evidence" value="ECO:0007669"/>
    <property type="project" value="TreeGrafter"/>
</dbReference>
<accession>G8YFF8</accession>
<feature type="compositionally biased region" description="Basic and acidic residues" evidence="3">
    <location>
        <begin position="56"/>
        <end position="77"/>
    </location>
</feature>
<feature type="compositionally biased region" description="Polar residues" evidence="3">
    <location>
        <begin position="236"/>
        <end position="250"/>
    </location>
</feature>
<dbReference type="GO" id="GO:0003677">
    <property type="term" value="F:DNA binding"/>
    <property type="evidence" value="ECO:0007669"/>
    <property type="project" value="TreeGrafter"/>
</dbReference>
<dbReference type="FunCoup" id="G8YFF8">
    <property type="interactions" value="694"/>
</dbReference>
<dbReference type="PANTHER" id="PTHR22691:SF8">
    <property type="entry name" value="PROTEIN SPT2 HOMOLOG"/>
    <property type="match status" value="1"/>
</dbReference>
<dbReference type="eggNOG" id="ENOG502QRG5">
    <property type="taxonomic scope" value="Eukaryota"/>
</dbReference>
<evidence type="ECO:0000313" key="5">
    <source>
        <dbReference type="Proteomes" id="UP000005222"/>
    </source>
</evidence>
<dbReference type="GO" id="GO:0042393">
    <property type="term" value="F:histone binding"/>
    <property type="evidence" value="ECO:0007669"/>
    <property type="project" value="TreeGrafter"/>
</dbReference>
<dbReference type="InParanoid" id="G8YFF8"/>
<gene>
    <name evidence="4" type="primary">Piso0_002586</name>
    <name evidence="4" type="ORF">GNLVRS01_PISO0I13406g</name>
</gene>
<feature type="compositionally biased region" description="Basic and acidic residues" evidence="3">
    <location>
        <begin position="132"/>
        <end position="147"/>
    </location>
</feature>
<dbReference type="STRING" id="559304.G8YFF8"/>
<evidence type="ECO:0000256" key="2">
    <source>
        <dbReference type="ARBA" id="ARBA00023054"/>
    </source>
</evidence>
<dbReference type="Pfam" id="PF08243">
    <property type="entry name" value="SPT2"/>
    <property type="match status" value="1"/>
</dbReference>
<dbReference type="GO" id="GO:0006334">
    <property type="term" value="P:nucleosome assembly"/>
    <property type="evidence" value="ECO:0007669"/>
    <property type="project" value="TreeGrafter"/>
</dbReference>
<dbReference type="Proteomes" id="UP000005222">
    <property type="component" value="Chromosome I"/>
</dbReference>
<sequence length="358" mass="40125">MPLADILKQIQKKGKLPDQFAERSANDKTLKTSHSNPSNSRDTGIKDAGGSIQRSKPVDAKVAKLKEARRLENESKKLKSSSTSSSNQSRIQSSRKQNNRSSTAESKGEDKKISRSNIEAASAASKGAKRSKFSDLMKKASQVDKSKLSVSIKSKSKSPETTTSVKGKKNAVSEKAASRTPVANDSVRTRKDQTRTKAAPASRLQKPQKPQSSAPLPIRGPSSNLQERLKQAGKLKSNNKSSLNGRQNSGYREEYDDEYEDEDDSNLNDFVVSDDEEVGESNPTDYDRDEIWALFNRGRKRSYYDRYADYDSDDMEATGAEIFEEERKSRMTAQLEDQRELEEEQRLAALKKMRKNKR</sequence>
<feature type="compositionally biased region" description="Low complexity" evidence="3">
    <location>
        <begin position="80"/>
        <end position="102"/>
    </location>
</feature>
<comment type="similarity">
    <text evidence="1">Belongs to the SPT2 family.</text>
</comment>
<feature type="compositionally biased region" description="Low complexity" evidence="3">
    <location>
        <begin position="148"/>
        <end position="164"/>
    </location>
</feature>
<reference evidence="4 5" key="1">
    <citation type="journal article" date="2012" name="G3 (Bethesda)">
        <title>Pichia sorbitophila, an interspecies yeast hybrid reveals early steps of genome resolution following polyploidization.</title>
        <authorList>
            <person name="Leh Louis V."/>
            <person name="Despons L."/>
            <person name="Friedrich A."/>
            <person name="Martin T."/>
            <person name="Durrens P."/>
            <person name="Casaregola S."/>
            <person name="Neuveglise C."/>
            <person name="Fairhead C."/>
            <person name="Marck C."/>
            <person name="Cruz J.A."/>
            <person name="Straub M.L."/>
            <person name="Kugler V."/>
            <person name="Sacerdot C."/>
            <person name="Uzunov Z."/>
            <person name="Thierry A."/>
            <person name="Weiss S."/>
            <person name="Bleykasten C."/>
            <person name="De Montigny J."/>
            <person name="Jacques N."/>
            <person name="Jung P."/>
            <person name="Lemaire M."/>
            <person name="Mallet S."/>
            <person name="Morel G."/>
            <person name="Richard G.F."/>
            <person name="Sarkar A."/>
            <person name="Savel G."/>
            <person name="Schacherer J."/>
            <person name="Seret M.L."/>
            <person name="Talla E."/>
            <person name="Samson G."/>
            <person name="Jubin C."/>
            <person name="Poulain J."/>
            <person name="Vacherie B."/>
            <person name="Barbe V."/>
            <person name="Pelletier E."/>
            <person name="Sherman D.J."/>
            <person name="Westhof E."/>
            <person name="Weissenbach J."/>
            <person name="Baret P.V."/>
            <person name="Wincker P."/>
            <person name="Gaillardin C."/>
            <person name="Dujon B."/>
            <person name="Souciet J.L."/>
        </authorList>
    </citation>
    <scope>NUCLEOTIDE SEQUENCE [LARGE SCALE GENOMIC DNA]</scope>
    <source>
        <strain evidence="5">ATCC MYA-4447 / BCRC 22081 / CBS 7064 / NBRC 10061 / NRRL Y-12695</strain>
    </source>
</reference>
<dbReference type="EMBL" id="FO082051">
    <property type="protein sequence ID" value="CCE81907.1"/>
    <property type="molecule type" value="Genomic_DNA"/>
</dbReference>
<evidence type="ECO:0000313" key="4">
    <source>
        <dbReference type="EMBL" id="CCE81907.1"/>
    </source>
</evidence>
<dbReference type="AlphaFoldDB" id="G8YFF8"/>
<organism evidence="4 5">
    <name type="scientific">Pichia sorbitophila (strain ATCC MYA-4447 / BCRC 22081 / CBS 7064 / NBRC 10061 / NRRL Y-12695)</name>
    <name type="common">Hybrid yeast</name>
    <dbReference type="NCBI Taxonomy" id="559304"/>
    <lineage>
        <taxon>Eukaryota</taxon>
        <taxon>Fungi</taxon>
        <taxon>Dikarya</taxon>
        <taxon>Ascomycota</taxon>
        <taxon>Saccharomycotina</taxon>
        <taxon>Pichiomycetes</taxon>
        <taxon>Debaryomycetaceae</taxon>
        <taxon>Millerozyma</taxon>
    </lineage>
</organism>
<keyword evidence="2" id="KW-0175">Coiled coil</keyword>
<proteinExistence type="inferred from homology"/>
<dbReference type="GO" id="GO:0005730">
    <property type="term" value="C:nucleolus"/>
    <property type="evidence" value="ECO:0007669"/>
    <property type="project" value="TreeGrafter"/>
</dbReference>